<dbReference type="Proteomes" id="UP001177140">
    <property type="component" value="Unassembled WGS sequence"/>
</dbReference>
<sequence>MEMGLNSKDSTWWVFTIPAFLGTDNLFDSFIILTLILTTLSVSLLTWYFTVGGIAWKNGRNHLGSKPIPGPRGLPIFGSLFTLSQNSLAHRTLSKLSSSFNANQLMAFSLGSTPVVVASDPTIAREILTSASFADRPVKQSARNLMFTRAIGFAPNGTYWRLLRRIASSHLFAPKRISAHEQGRQLDCETMLNSLTNEQSSLGFVTLRKHLQNAALNNIMGSVFGKRYNIMDEGNTESKELKEMVQEGFELLGAFNWSDYLPWLSYFYDPFHISERCASLVPRVRKLVRGIIDEHRARNNDKLSDDADFVDVLLSLDGDEKLNEDDMVAVLW</sequence>
<keyword evidence="8" id="KW-1133">Transmembrane helix</keyword>
<evidence type="ECO:0008006" key="11">
    <source>
        <dbReference type="Google" id="ProtNLM"/>
    </source>
</evidence>
<evidence type="ECO:0000256" key="6">
    <source>
        <dbReference type="ARBA" id="ARBA00023004"/>
    </source>
</evidence>
<feature type="non-terminal residue" evidence="9">
    <location>
        <position position="332"/>
    </location>
</feature>
<keyword evidence="4" id="KW-0479">Metal-binding</keyword>
<keyword evidence="8" id="KW-0812">Transmembrane</keyword>
<keyword evidence="3" id="KW-0349">Heme</keyword>
<reference evidence="9" key="1">
    <citation type="submission" date="2022-03" db="EMBL/GenBank/DDBJ databases">
        <title>A functionally conserved STORR gene fusion in Papaver species that diverged 16.8 million years ago.</title>
        <authorList>
            <person name="Catania T."/>
        </authorList>
    </citation>
    <scope>NUCLEOTIDE SEQUENCE</scope>
    <source>
        <strain evidence="9">S-191538</strain>
    </source>
</reference>
<dbReference type="Pfam" id="PF00067">
    <property type="entry name" value="p450"/>
    <property type="match status" value="1"/>
</dbReference>
<evidence type="ECO:0000313" key="9">
    <source>
        <dbReference type="EMBL" id="MCL7026992.1"/>
    </source>
</evidence>
<feature type="transmembrane region" description="Helical" evidence="8">
    <location>
        <begin position="30"/>
        <end position="56"/>
    </location>
</feature>
<dbReference type="PANTHER" id="PTHR47946">
    <property type="entry name" value="CYTOCHROME P450 78A7-RELATED"/>
    <property type="match status" value="1"/>
</dbReference>
<keyword evidence="5" id="KW-0560">Oxidoreductase</keyword>
<evidence type="ECO:0000256" key="7">
    <source>
        <dbReference type="ARBA" id="ARBA00023033"/>
    </source>
</evidence>
<dbReference type="InterPro" id="IPR036396">
    <property type="entry name" value="Cyt_P450_sf"/>
</dbReference>
<keyword evidence="8" id="KW-0472">Membrane</keyword>
<comment type="similarity">
    <text evidence="2">Belongs to the cytochrome P450 family.</text>
</comment>
<dbReference type="AlphaFoldDB" id="A0AA41RUT9"/>
<dbReference type="InterPro" id="IPR001128">
    <property type="entry name" value="Cyt_P450"/>
</dbReference>
<evidence type="ECO:0000256" key="3">
    <source>
        <dbReference type="ARBA" id="ARBA00022617"/>
    </source>
</evidence>
<accession>A0AA41RUT9</accession>
<keyword evidence="6" id="KW-0408">Iron</keyword>
<evidence type="ECO:0000256" key="5">
    <source>
        <dbReference type="ARBA" id="ARBA00023002"/>
    </source>
</evidence>
<comment type="caution">
    <text evidence="9">The sequence shown here is derived from an EMBL/GenBank/DDBJ whole genome shotgun (WGS) entry which is preliminary data.</text>
</comment>
<comment type="cofactor">
    <cofactor evidence="1">
        <name>heme</name>
        <dbReference type="ChEBI" id="CHEBI:30413"/>
    </cofactor>
</comment>
<dbReference type="SUPFAM" id="SSF48264">
    <property type="entry name" value="Cytochrome P450"/>
    <property type="match status" value="1"/>
</dbReference>
<protein>
    <recommendedName>
        <fullName evidence="11">Cytochrome P450</fullName>
    </recommendedName>
</protein>
<evidence type="ECO:0000256" key="4">
    <source>
        <dbReference type="ARBA" id="ARBA00022723"/>
    </source>
</evidence>
<gene>
    <name evidence="9" type="ORF">MKW94_015204</name>
</gene>
<dbReference type="GO" id="GO:0004497">
    <property type="term" value="F:monooxygenase activity"/>
    <property type="evidence" value="ECO:0007669"/>
    <property type="project" value="UniProtKB-KW"/>
</dbReference>
<evidence type="ECO:0000256" key="2">
    <source>
        <dbReference type="ARBA" id="ARBA00010617"/>
    </source>
</evidence>
<dbReference type="GO" id="GO:0016705">
    <property type="term" value="F:oxidoreductase activity, acting on paired donors, with incorporation or reduction of molecular oxygen"/>
    <property type="evidence" value="ECO:0007669"/>
    <property type="project" value="InterPro"/>
</dbReference>
<dbReference type="GO" id="GO:0033075">
    <property type="term" value="P:isoquinoline alkaloid biosynthetic process"/>
    <property type="evidence" value="ECO:0007669"/>
    <property type="project" value="UniProtKB-ARBA"/>
</dbReference>
<proteinExistence type="inferred from homology"/>
<dbReference type="PANTHER" id="PTHR47946:SF6">
    <property type="entry name" value="CYTOCHROME P450 78A7"/>
    <property type="match status" value="1"/>
</dbReference>
<dbReference type="Gene3D" id="1.10.630.10">
    <property type="entry name" value="Cytochrome P450"/>
    <property type="match status" value="1"/>
</dbReference>
<evidence type="ECO:0000256" key="1">
    <source>
        <dbReference type="ARBA" id="ARBA00001971"/>
    </source>
</evidence>
<dbReference type="EMBL" id="JAJJMA010063235">
    <property type="protein sequence ID" value="MCL7026992.1"/>
    <property type="molecule type" value="Genomic_DNA"/>
</dbReference>
<organism evidence="9 10">
    <name type="scientific">Papaver nudicaule</name>
    <name type="common">Iceland poppy</name>
    <dbReference type="NCBI Taxonomy" id="74823"/>
    <lineage>
        <taxon>Eukaryota</taxon>
        <taxon>Viridiplantae</taxon>
        <taxon>Streptophyta</taxon>
        <taxon>Embryophyta</taxon>
        <taxon>Tracheophyta</taxon>
        <taxon>Spermatophyta</taxon>
        <taxon>Magnoliopsida</taxon>
        <taxon>Ranunculales</taxon>
        <taxon>Papaveraceae</taxon>
        <taxon>Papaveroideae</taxon>
        <taxon>Papaver</taxon>
    </lineage>
</organism>
<evidence type="ECO:0000256" key="8">
    <source>
        <dbReference type="SAM" id="Phobius"/>
    </source>
</evidence>
<dbReference type="GO" id="GO:0005506">
    <property type="term" value="F:iron ion binding"/>
    <property type="evidence" value="ECO:0007669"/>
    <property type="project" value="InterPro"/>
</dbReference>
<dbReference type="InterPro" id="IPR051996">
    <property type="entry name" value="Cytochrome_P450_78A"/>
</dbReference>
<keyword evidence="10" id="KW-1185">Reference proteome</keyword>
<evidence type="ECO:0000313" key="10">
    <source>
        <dbReference type="Proteomes" id="UP001177140"/>
    </source>
</evidence>
<keyword evidence="7" id="KW-0503">Monooxygenase</keyword>
<name>A0AA41RUT9_PAPNU</name>
<dbReference type="GO" id="GO:0020037">
    <property type="term" value="F:heme binding"/>
    <property type="evidence" value="ECO:0007669"/>
    <property type="project" value="InterPro"/>
</dbReference>